<dbReference type="InterPro" id="IPR029063">
    <property type="entry name" value="SAM-dependent_MTases_sf"/>
</dbReference>
<dbReference type="Gene3D" id="3.40.50.150">
    <property type="entry name" value="Vaccinia Virus protein VP39"/>
    <property type="match status" value="1"/>
</dbReference>
<dbReference type="CDD" id="cd02440">
    <property type="entry name" value="AdoMet_MTases"/>
    <property type="match status" value="1"/>
</dbReference>
<dbReference type="Pfam" id="PF08241">
    <property type="entry name" value="Methyltransf_11"/>
    <property type="match status" value="1"/>
</dbReference>
<dbReference type="EMBL" id="PJQL01003361">
    <property type="protein sequence ID" value="RCH81609.1"/>
    <property type="molecule type" value="Genomic_DNA"/>
</dbReference>
<dbReference type="STRING" id="86630.A0A367IVG4"/>
<feature type="compositionally biased region" description="Polar residues" evidence="1">
    <location>
        <begin position="1"/>
        <end position="11"/>
    </location>
</feature>
<sequence>MGNSQSDIKSRFSSRQHLPKHLRPLPAKKLEKLQKKLNEQQQGKSNSSDHKAFIAEDRPMRLAPRLRQEQDMALICSGPRGAFKWFKGRRYLDHSSNPLLPNDQLELDRSRVQTFILRWVFGGNIVAPLQQELEKGIKVLNVSCGPGMWAGHHIIDLALDYRQSHFVAIDNCDLLPDDFEEEGKHIEYGTTGEQPQQYFTPVHPNLSKLNNLTPVLASDCSLTSQETSLSSQLTQEEMKIKRCLLKNLDFYQVDVTQERLPFQDDEFDFVKQRLVTASFTLDNWKSVLQELIRVTKPGGYIELIEIDFSTCNLGPKGSKLETDMLEAARRLGCEARIAAYLADALKALNLEDVNCKSVSIPLGEWGLDLGVLWKHNLESFAESTSPVLSQMLNISVTEYKERWRDYFEEVKETKSFTNVYSVWAKVPLDYNPDNIDWSLCPVFKS</sequence>
<feature type="region of interest" description="Disordered" evidence="1">
    <location>
        <begin position="1"/>
        <end position="53"/>
    </location>
</feature>
<dbReference type="GO" id="GO:0008757">
    <property type="term" value="F:S-adenosylmethionine-dependent methyltransferase activity"/>
    <property type="evidence" value="ECO:0007669"/>
    <property type="project" value="InterPro"/>
</dbReference>
<name>A0A367IVG4_RHIAZ</name>
<feature type="compositionally biased region" description="Basic and acidic residues" evidence="1">
    <location>
        <begin position="28"/>
        <end position="38"/>
    </location>
</feature>
<protein>
    <recommendedName>
        <fullName evidence="2">Methyltransferase type 11 domain-containing protein</fullName>
    </recommendedName>
</protein>
<organism evidence="3 4">
    <name type="scientific">Rhizopus azygosporus</name>
    <name type="common">Rhizopus microsporus var. azygosporus</name>
    <dbReference type="NCBI Taxonomy" id="86630"/>
    <lineage>
        <taxon>Eukaryota</taxon>
        <taxon>Fungi</taxon>
        <taxon>Fungi incertae sedis</taxon>
        <taxon>Mucoromycota</taxon>
        <taxon>Mucoromycotina</taxon>
        <taxon>Mucoromycetes</taxon>
        <taxon>Mucorales</taxon>
        <taxon>Mucorineae</taxon>
        <taxon>Rhizopodaceae</taxon>
        <taxon>Rhizopus</taxon>
    </lineage>
</organism>
<dbReference type="PANTHER" id="PTHR43591">
    <property type="entry name" value="METHYLTRANSFERASE"/>
    <property type="match status" value="1"/>
</dbReference>
<keyword evidence="4" id="KW-1185">Reference proteome</keyword>
<feature type="compositionally biased region" description="Basic residues" evidence="1">
    <location>
        <begin position="12"/>
        <end position="23"/>
    </location>
</feature>
<gene>
    <name evidence="3" type="ORF">CU097_003008</name>
</gene>
<dbReference type="AlphaFoldDB" id="A0A367IVG4"/>
<dbReference type="PANTHER" id="PTHR43591:SF24">
    <property type="entry name" value="2-METHOXY-6-POLYPRENYL-1,4-BENZOQUINOL METHYLASE, MITOCHONDRIAL"/>
    <property type="match status" value="1"/>
</dbReference>
<accession>A0A367IVG4</accession>
<dbReference type="SUPFAM" id="SSF53335">
    <property type="entry name" value="S-adenosyl-L-methionine-dependent methyltransferases"/>
    <property type="match status" value="1"/>
</dbReference>
<dbReference type="InterPro" id="IPR013216">
    <property type="entry name" value="Methyltransf_11"/>
</dbReference>
<reference evidence="3 4" key="1">
    <citation type="journal article" date="2018" name="G3 (Bethesda)">
        <title>Phylogenetic and Phylogenomic Definition of Rhizopus Species.</title>
        <authorList>
            <person name="Gryganskyi A.P."/>
            <person name="Golan J."/>
            <person name="Dolatabadi S."/>
            <person name="Mondo S."/>
            <person name="Robb S."/>
            <person name="Idnurm A."/>
            <person name="Muszewska A."/>
            <person name="Steczkiewicz K."/>
            <person name="Masonjones S."/>
            <person name="Liao H.L."/>
            <person name="Gajdeczka M.T."/>
            <person name="Anike F."/>
            <person name="Vuek A."/>
            <person name="Anishchenko I.M."/>
            <person name="Voigt K."/>
            <person name="de Hoog G.S."/>
            <person name="Smith M.E."/>
            <person name="Heitman J."/>
            <person name="Vilgalys R."/>
            <person name="Stajich J.E."/>
        </authorList>
    </citation>
    <scope>NUCLEOTIDE SEQUENCE [LARGE SCALE GENOMIC DNA]</scope>
    <source>
        <strain evidence="3 4">CBS 357.93</strain>
    </source>
</reference>
<feature type="domain" description="Methyltransferase type 11" evidence="2">
    <location>
        <begin position="241"/>
        <end position="301"/>
    </location>
</feature>
<dbReference type="Proteomes" id="UP000252139">
    <property type="component" value="Unassembled WGS sequence"/>
</dbReference>
<comment type="caution">
    <text evidence="3">The sequence shown here is derived from an EMBL/GenBank/DDBJ whole genome shotgun (WGS) entry which is preliminary data.</text>
</comment>
<dbReference type="OrthoDB" id="506498at2759"/>
<evidence type="ECO:0000313" key="3">
    <source>
        <dbReference type="EMBL" id="RCH81609.1"/>
    </source>
</evidence>
<evidence type="ECO:0000256" key="1">
    <source>
        <dbReference type="SAM" id="MobiDB-lite"/>
    </source>
</evidence>
<proteinExistence type="predicted"/>
<evidence type="ECO:0000259" key="2">
    <source>
        <dbReference type="Pfam" id="PF08241"/>
    </source>
</evidence>
<evidence type="ECO:0000313" key="4">
    <source>
        <dbReference type="Proteomes" id="UP000252139"/>
    </source>
</evidence>